<evidence type="ECO:0000313" key="1">
    <source>
        <dbReference type="EMBL" id="SVB53421.1"/>
    </source>
</evidence>
<dbReference type="EMBL" id="UINC01045990">
    <property type="protein sequence ID" value="SVB53421.1"/>
    <property type="molecule type" value="Genomic_DNA"/>
</dbReference>
<reference evidence="1" key="1">
    <citation type="submission" date="2018-05" db="EMBL/GenBank/DDBJ databases">
        <authorList>
            <person name="Lanie J.A."/>
            <person name="Ng W.-L."/>
            <person name="Kazmierczak K.M."/>
            <person name="Andrzejewski T.M."/>
            <person name="Davidsen T.M."/>
            <person name="Wayne K.J."/>
            <person name="Tettelin H."/>
            <person name="Glass J.I."/>
            <person name="Rusch D."/>
            <person name="Podicherti R."/>
            <person name="Tsui H.-C.T."/>
            <person name="Winkler M.E."/>
        </authorList>
    </citation>
    <scope>NUCLEOTIDE SEQUENCE</scope>
</reference>
<dbReference type="AlphaFoldDB" id="A0A382ETZ7"/>
<name>A0A382ETZ7_9ZZZZ</name>
<evidence type="ECO:0008006" key="2">
    <source>
        <dbReference type="Google" id="ProtNLM"/>
    </source>
</evidence>
<protein>
    <recommendedName>
        <fullName evidence="2">Bulb-type lectin domain-containing protein</fullName>
    </recommendedName>
</protein>
<proteinExistence type="predicted"/>
<sequence>MKNTIKHLLLRTSILLVTACGEPQTMQADSTEIAEVNYHNSTLIVDEHPGLATGGTQNFPPGRIVHYAENGEVIFESNMLKMPHDAWSMQDGTYWVSLIRENALWHINTNSEVLGVLPIGVYPTSFSVLENGNILVSGWDDDHPGLVREYDPTGDIVWRVEDLVWPWKAQRLANGNTMIADAGSNRVFEVAPDGTIVWEFSGLAPEKNELFEHLGPTYVDRIDNGNTLISGRGVDRIIEVDQAGDIVWEVGAPLIDAQYSAVRLKNGNTLITDQGHDRVIEIDRDKNIVWQKDGFGYAAKAYRLD</sequence>
<gene>
    <name evidence="1" type="ORF">METZ01_LOCUS206275</name>
</gene>
<dbReference type="Gene3D" id="2.120.10.30">
    <property type="entry name" value="TolB, C-terminal domain"/>
    <property type="match status" value="1"/>
</dbReference>
<dbReference type="InterPro" id="IPR011042">
    <property type="entry name" value="6-blade_b-propeller_TolB-like"/>
</dbReference>
<dbReference type="SUPFAM" id="SSF63829">
    <property type="entry name" value="Calcium-dependent phosphotriesterase"/>
    <property type="match status" value="1"/>
</dbReference>
<organism evidence="1">
    <name type="scientific">marine metagenome</name>
    <dbReference type="NCBI Taxonomy" id="408172"/>
    <lineage>
        <taxon>unclassified sequences</taxon>
        <taxon>metagenomes</taxon>
        <taxon>ecological metagenomes</taxon>
    </lineage>
</organism>
<accession>A0A382ETZ7</accession>